<dbReference type="PANTHER" id="PTHR44936:SF9">
    <property type="entry name" value="SENSOR PROTEIN CREC"/>
    <property type="match status" value="1"/>
</dbReference>
<dbReference type="EMBL" id="JADLQN010000001">
    <property type="protein sequence ID" value="MBF6355504.1"/>
    <property type="molecule type" value="Genomic_DNA"/>
</dbReference>
<keyword evidence="15" id="KW-1185">Reference proteome</keyword>
<dbReference type="Gene3D" id="6.10.340.10">
    <property type="match status" value="1"/>
</dbReference>
<proteinExistence type="predicted"/>
<evidence type="ECO:0000256" key="1">
    <source>
        <dbReference type="ARBA" id="ARBA00000085"/>
    </source>
</evidence>
<evidence type="ECO:0000256" key="5">
    <source>
        <dbReference type="ARBA" id="ARBA00022679"/>
    </source>
</evidence>
<keyword evidence="10" id="KW-0472">Membrane</keyword>
<evidence type="ECO:0000256" key="11">
    <source>
        <dbReference type="ARBA" id="ARBA00023012"/>
    </source>
</evidence>
<sequence length="954" mass="100907">MDATPRSRQFSLSNWPVTRKVGIVLLLPVVLASTFAALRINDELALISQLDAATGQAQLVRPMLEFGASAEQLAIAAVTADPARNPDPATDEAAAKFDQAAADLETALRSVEADSVTEELNGAIAAGRVMRNGLRGSSPVTIAEQVGQVGDRIIAATAVSNSLEEVTIQRYFLQLGLIANKRRLLTQEHIMVAFADANPASRANILTMLGAEMVLINVYAYLSPESATNADVLLEAVQTRIGALGQNTGSLSDNEVVYDSLRRSTAAYTEATGTLLDLVDRSLADRTAELRGVVLRDIAIVVTTLLAGLALALAVARSLVVPIRRLRHGALQVAHVDLPNELEVVRSGGATPEPTRVEVHTTEEIGQLARAVDDIHGAALHLAAEQARLRLQIGSMFETLSRRSQSLVEQQLSLIEELEHDEDDSGRLQSLFRLDHLATRMRRNGDNLLVLAGTALRRGHLPPVPLSDMLWSAVSQVEDYQRVEIGAAPDGVVPGEPAVDIEHLLAELIDNALRYSPPTTSVAVSVARSVDGGYLIEIMDRGLGMSAEDLQTVNSHLASGGEVTVETARRMGLFVVGRLAKRHNITVNLRRTSAMTQQPGITASVHLPGSLVTALPPNDKHPKELLSPTPSKSEQTSSFELPGSPAPRILQPVPSPASAEHGMPSEPGPRGGTGSGLPQRRPAIRVAPAPDRGGDRPASGGFAEESPKVDVWAEPENYADTPAPAPFSSETQAQDSYSTAGYPSQSYATETYEPAPTGAQPSGSLGAADSHPTEVYSSSSARSFEAYQGDPYVTDVYVPGDPVPQQVPIPGREEAGSAQTAPSQTTSTGLRPVTTESPTPIYQRMVSEWLVEPASSGSESEDDKDNGAGGGEWAAPGDTGWAAAAEASKPTVSGRTNGGLPIRRPGAQLVPGGLAPANESNARDPEEIRNSLTRHLSGVRSGRADAQYNDGGLE</sequence>
<organism evidence="14 15">
    <name type="scientific">Nocardia higoensis</name>
    <dbReference type="NCBI Taxonomy" id="228599"/>
    <lineage>
        <taxon>Bacteria</taxon>
        <taxon>Bacillati</taxon>
        <taxon>Actinomycetota</taxon>
        <taxon>Actinomycetes</taxon>
        <taxon>Mycobacteriales</taxon>
        <taxon>Nocardiaceae</taxon>
        <taxon>Nocardia</taxon>
    </lineage>
</organism>
<accession>A0ABS0DAL1</accession>
<evidence type="ECO:0000256" key="4">
    <source>
        <dbReference type="ARBA" id="ARBA00022553"/>
    </source>
</evidence>
<evidence type="ECO:0000256" key="7">
    <source>
        <dbReference type="ARBA" id="ARBA00022741"/>
    </source>
</evidence>
<keyword evidence="9" id="KW-0067">ATP-binding</keyword>
<evidence type="ECO:0000256" key="6">
    <source>
        <dbReference type="ARBA" id="ARBA00022692"/>
    </source>
</evidence>
<evidence type="ECO:0000256" key="2">
    <source>
        <dbReference type="ARBA" id="ARBA00004370"/>
    </source>
</evidence>
<dbReference type="EC" id="2.7.13.3" evidence="3"/>
<dbReference type="Proteomes" id="UP000707731">
    <property type="component" value="Unassembled WGS sequence"/>
</dbReference>
<keyword evidence="11" id="KW-0902">Two-component regulatory system</keyword>
<gene>
    <name evidence="14" type="ORF">IU449_13285</name>
</gene>
<feature type="compositionally biased region" description="Low complexity" evidence="12">
    <location>
        <begin position="873"/>
        <end position="887"/>
    </location>
</feature>
<name>A0ABS0DAL1_9NOCA</name>
<keyword evidence="5" id="KW-0808">Transferase</keyword>
<feature type="region of interest" description="Disordered" evidence="12">
    <location>
        <begin position="610"/>
        <end position="954"/>
    </location>
</feature>
<keyword evidence="8" id="KW-0418">Kinase</keyword>
<feature type="compositionally biased region" description="Polar residues" evidence="12">
    <location>
        <begin position="628"/>
        <end position="639"/>
    </location>
</feature>
<keyword evidence="4" id="KW-0597">Phosphoprotein</keyword>
<evidence type="ECO:0000256" key="12">
    <source>
        <dbReference type="SAM" id="MobiDB-lite"/>
    </source>
</evidence>
<keyword evidence="7" id="KW-0547">Nucleotide-binding</keyword>
<comment type="subcellular location">
    <subcellularLocation>
        <location evidence="2">Membrane</location>
    </subcellularLocation>
</comment>
<dbReference type="SMART" id="SM00304">
    <property type="entry name" value="HAMP"/>
    <property type="match status" value="2"/>
</dbReference>
<protein>
    <recommendedName>
        <fullName evidence="3">histidine kinase</fullName>
        <ecNumber evidence="3">2.7.13.3</ecNumber>
    </recommendedName>
</protein>
<dbReference type="InterPro" id="IPR005467">
    <property type="entry name" value="His_kinase_dom"/>
</dbReference>
<feature type="compositionally biased region" description="Polar residues" evidence="12">
    <location>
        <begin position="728"/>
        <end position="749"/>
    </location>
</feature>
<feature type="compositionally biased region" description="Low complexity" evidence="12">
    <location>
        <begin position="816"/>
        <end position="829"/>
    </location>
</feature>
<evidence type="ECO:0000256" key="8">
    <source>
        <dbReference type="ARBA" id="ARBA00022777"/>
    </source>
</evidence>
<evidence type="ECO:0000256" key="3">
    <source>
        <dbReference type="ARBA" id="ARBA00012438"/>
    </source>
</evidence>
<evidence type="ECO:0000313" key="15">
    <source>
        <dbReference type="Proteomes" id="UP000707731"/>
    </source>
</evidence>
<dbReference type="SMART" id="SM00387">
    <property type="entry name" value="HATPase_c"/>
    <property type="match status" value="1"/>
</dbReference>
<dbReference type="InterPro" id="IPR036890">
    <property type="entry name" value="HATPase_C_sf"/>
</dbReference>
<dbReference type="CDD" id="cd06225">
    <property type="entry name" value="HAMP"/>
    <property type="match status" value="1"/>
</dbReference>
<dbReference type="Gene3D" id="3.30.565.10">
    <property type="entry name" value="Histidine kinase-like ATPase, C-terminal domain"/>
    <property type="match status" value="1"/>
</dbReference>
<evidence type="ECO:0000259" key="13">
    <source>
        <dbReference type="PROSITE" id="PS50109"/>
    </source>
</evidence>
<keyword evidence="6" id="KW-0812">Transmembrane</keyword>
<comment type="caution">
    <text evidence="14">The sequence shown here is derived from an EMBL/GenBank/DDBJ whole genome shotgun (WGS) entry which is preliminary data.</text>
</comment>
<dbReference type="Pfam" id="PF02518">
    <property type="entry name" value="HATPase_c"/>
    <property type="match status" value="1"/>
</dbReference>
<dbReference type="PANTHER" id="PTHR44936">
    <property type="entry name" value="SENSOR PROTEIN CREC"/>
    <property type="match status" value="1"/>
</dbReference>
<evidence type="ECO:0000256" key="9">
    <source>
        <dbReference type="ARBA" id="ARBA00022840"/>
    </source>
</evidence>
<dbReference type="SUPFAM" id="SSF55874">
    <property type="entry name" value="ATPase domain of HSP90 chaperone/DNA topoisomerase II/histidine kinase"/>
    <property type="match status" value="1"/>
</dbReference>
<reference evidence="14 15" key="1">
    <citation type="submission" date="2020-10" db="EMBL/GenBank/DDBJ databases">
        <title>Identification of Nocardia species via Next-generation sequencing and recognition of intraspecies genetic diversity.</title>
        <authorList>
            <person name="Li P."/>
            <person name="Li P."/>
            <person name="Lu B."/>
        </authorList>
    </citation>
    <scope>NUCLEOTIDE SEQUENCE [LARGE SCALE GENOMIC DNA]</scope>
    <source>
        <strain evidence="14 15">BJ06-0143</strain>
    </source>
</reference>
<evidence type="ECO:0000313" key="14">
    <source>
        <dbReference type="EMBL" id="MBF6355504.1"/>
    </source>
</evidence>
<dbReference type="InterPro" id="IPR003660">
    <property type="entry name" value="HAMP_dom"/>
</dbReference>
<dbReference type="InterPro" id="IPR003594">
    <property type="entry name" value="HATPase_dom"/>
</dbReference>
<feature type="domain" description="Histidine kinase" evidence="13">
    <location>
        <begin position="501"/>
        <end position="611"/>
    </location>
</feature>
<dbReference type="InterPro" id="IPR050980">
    <property type="entry name" value="2C_sensor_his_kinase"/>
</dbReference>
<dbReference type="PROSITE" id="PS50109">
    <property type="entry name" value="HIS_KIN"/>
    <property type="match status" value="1"/>
</dbReference>
<comment type="catalytic activity">
    <reaction evidence="1">
        <text>ATP + protein L-histidine = ADP + protein N-phospho-L-histidine.</text>
        <dbReference type="EC" id="2.7.13.3"/>
    </reaction>
</comment>
<evidence type="ECO:0000256" key="10">
    <source>
        <dbReference type="ARBA" id="ARBA00022989"/>
    </source>
</evidence>
<keyword evidence="10" id="KW-1133">Transmembrane helix</keyword>